<gene>
    <name evidence="5" type="ORF">BN1204_069720</name>
    <name evidence="4" type="ORF">NCLIV_069720</name>
</gene>
<dbReference type="InterPro" id="IPR036755">
    <property type="entry name" value="SRS_dom_sf"/>
</dbReference>
<dbReference type="SUPFAM" id="SSF74877">
    <property type="entry name" value="Major surface antigen p30, SAG1"/>
    <property type="match status" value="2"/>
</dbReference>
<evidence type="ECO:0000256" key="2">
    <source>
        <dbReference type="SAM" id="SignalP"/>
    </source>
</evidence>
<dbReference type="AlphaFoldDB" id="F0JB50"/>
<feature type="domain" description="SRS" evidence="3">
    <location>
        <begin position="43"/>
        <end position="148"/>
    </location>
</feature>
<accession>F0JB50</accession>
<dbReference type="Gene3D" id="2.60.40.1320">
    <property type="entry name" value="SRS domain"/>
    <property type="match status" value="2"/>
</dbReference>
<dbReference type="EMBL" id="LN714488">
    <property type="protein sequence ID" value="CEL71317.1"/>
    <property type="molecule type" value="Genomic_DNA"/>
</dbReference>
<evidence type="ECO:0000313" key="4">
    <source>
        <dbReference type="EMBL" id="CCA30071.1"/>
    </source>
</evidence>
<evidence type="ECO:0000256" key="1">
    <source>
        <dbReference type="SAM" id="MobiDB-lite"/>
    </source>
</evidence>
<feature type="chain" id="PRO_5007654938" evidence="2">
    <location>
        <begin position="32"/>
        <end position="392"/>
    </location>
</feature>
<dbReference type="GO" id="GO:0016020">
    <property type="term" value="C:membrane"/>
    <property type="evidence" value="ECO:0007669"/>
    <property type="project" value="InterPro"/>
</dbReference>
<dbReference type="InterPro" id="IPR007226">
    <property type="entry name" value="SRS_dom"/>
</dbReference>
<evidence type="ECO:0000313" key="5">
    <source>
        <dbReference type="EMBL" id="CEL71317.1"/>
    </source>
</evidence>
<proteinExistence type="predicted"/>
<reference evidence="4" key="1">
    <citation type="submission" date="2011-03" db="EMBL/GenBank/DDBJ databases">
        <title>Comparative genomics and transcriptomics of Neospora caninum and Toxoplasma gondii.</title>
        <authorList>
            <person name="Reid A.J."/>
            <person name="Sohal A."/>
            <person name="Harris D."/>
            <person name="Quail M."/>
            <person name="Sanders M."/>
            <person name="Berriman M."/>
            <person name="Wastling J.M."/>
            <person name="Pain A."/>
        </authorList>
    </citation>
    <scope>NUCLEOTIDE SEQUENCE</scope>
    <source>
        <strain evidence="4">Liverpool</strain>
    </source>
</reference>
<evidence type="ECO:0000259" key="3">
    <source>
        <dbReference type="Pfam" id="PF04092"/>
    </source>
</evidence>
<protein>
    <submittedName>
        <fullName evidence="4">SRS domain-containing protein</fullName>
    </submittedName>
</protein>
<reference evidence="4" key="2">
    <citation type="submission" date="2011-03" db="EMBL/GenBank/DDBJ databases">
        <authorList>
            <person name="Aslett M."/>
        </authorList>
    </citation>
    <scope>NUCLEOTIDE SEQUENCE</scope>
    <source>
        <strain evidence="4">Liverpool</strain>
    </source>
</reference>
<keyword evidence="2" id="KW-0732">Signal</keyword>
<feature type="domain" description="SRS" evidence="3">
    <location>
        <begin position="248"/>
        <end position="356"/>
    </location>
</feature>
<sequence length="392" mass="41204">MAATRFGRLNRSLAGALLLVLAVLMSATVLGNKEQEEDVSNKTCNASSTQGISVSVDTETQKVSFVCGEDRSQVQPQKQDKTVTSCYTNKELEDKTTLEELFGKGSQATVTNPSQAGKKSSDVTVSLQKLPEKTMTIYFGCTAESGATKPGSSAVGGEAVGGLLPAHEAAPSPLPNALRSQDTSSVGSSSESTVDLAAGARRLMVVANAHYEALKRYALAEDIEAQEDPTKTRCVVSVQVPANPAASTCTVAKQNMELEITSESKSVSFQCDTNIDNLTPESPSALILDESCQEQLKLSEKLPSASLTNTNSGYTFSVEELPETAATFCYKCSAAAADRKEVPEEGSNACNVKIKVSAANLDSAASSVATTRSVPLLTSGLAISFLFFPIVL</sequence>
<name>F0JB50_NEOCL</name>
<dbReference type="Pfam" id="PF04092">
    <property type="entry name" value="SAG"/>
    <property type="match status" value="2"/>
</dbReference>
<reference evidence="5" key="3">
    <citation type="journal article" date="2015" name="PLoS ONE">
        <title>Comprehensive Evaluation of Toxoplasma gondii VEG and Neospora caninum LIV Genomes with Tachyzoite Stage Transcriptome and Proteome Defines Novel Transcript Features.</title>
        <authorList>
            <person name="Ramaprasad A."/>
            <person name="Mourier T."/>
            <person name="Naeem R."/>
            <person name="Malas T.B."/>
            <person name="Moussa E."/>
            <person name="Panigrahi A."/>
            <person name="Vermont S.J."/>
            <person name="Otto T.D."/>
            <person name="Wastling J."/>
            <person name="Pain A."/>
        </authorList>
    </citation>
    <scope>NUCLEOTIDE SEQUENCE</scope>
    <source>
        <strain evidence="5">Liverpool</strain>
    </source>
</reference>
<dbReference type="EMBL" id="CADU01000320">
    <property type="protein sequence ID" value="CCA30071.1"/>
    <property type="molecule type" value="Genomic_DNA"/>
</dbReference>
<feature type="signal peptide" evidence="2">
    <location>
        <begin position="1"/>
        <end position="31"/>
    </location>
</feature>
<dbReference type="VEuPathDB" id="ToxoDB:NCLIV_069720"/>
<feature type="region of interest" description="Disordered" evidence="1">
    <location>
        <begin position="164"/>
        <end position="191"/>
    </location>
</feature>
<organism>
    <name type="scientific">Neospora caninum (strain Liverpool)</name>
    <dbReference type="NCBI Taxonomy" id="572307"/>
    <lineage>
        <taxon>Eukaryota</taxon>
        <taxon>Sar</taxon>
        <taxon>Alveolata</taxon>
        <taxon>Apicomplexa</taxon>
        <taxon>Conoidasida</taxon>
        <taxon>Coccidia</taxon>
        <taxon>Eucoccidiorida</taxon>
        <taxon>Eimeriorina</taxon>
        <taxon>Sarcocystidae</taxon>
        <taxon>Neospora</taxon>
    </lineage>
</organism>
<feature type="compositionally biased region" description="Low complexity" evidence="1">
    <location>
        <begin position="180"/>
        <end position="191"/>
    </location>
</feature>